<organism evidence="2 3">
    <name type="scientific">Prunus dulcis</name>
    <name type="common">Almond</name>
    <name type="synonym">Amygdalus dulcis</name>
    <dbReference type="NCBI Taxonomy" id="3755"/>
    <lineage>
        <taxon>Eukaryota</taxon>
        <taxon>Viridiplantae</taxon>
        <taxon>Streptophyta</taxon>
        <taxon>Embryophyta</taxon>
        <taxon>Tracheophyta</taxon>
        <taxon>Spermatophyta</taxon>
        <taxon>Magnoliopsida</taxon>
        <taxon>eudicotyledons</taxon>
        <taxon>Gunneridae</taxon>
        <taxon>Pentapetalae</taxon>
        <taxon>rosids</taxon>
        <taxon>fabids</taxon>
        <taxon>Rosales</taxon>
        <taxon>Rosaceae</taxon>
        <taxon>Amygdaloideae</taxon>
        <taxon>Amygdaleae</taxon>
        <taxon>Prunus</taxon>
    </lineage>
</organism>
<proteinExistence type="predicted"/>
<name>A0AAD4ZAG2_PRUDU</name>
<dbReference type="AlphaFoldDB" id="A0AAD4ZAG2"/>
<dbReference type="Proteomes" id="UP001054821">
    <property type="component" value="Chromosome 3"/>
</dbReference>
<protein>
    <submittedName>
        <fullName evidence="2">Uncharacterized protein</fullName>
    </submittedName>
</protein>
<gene>
    <name evidence="2" type="ORF">L3X38_018117</name>
</gene>
<reference evidence="2 3" key="1">
    <citation type="journal article" date="2022" name="G3 (Bethesda)">
        <title>Whole-genome sequence and methylome profiling of the almond [Prunus dulcis (Mill.) D.A. Webb] cultivar 'Nonpareil'.</title>
        <authorList>
            <person name="D'Amico-Willman K.M."/>
            <person name="Ouma W.Z."/>
            <person name="Meulia T."/>
            <person name="Sideli G.M."/>
            <person name="Gradziel T.M."/>
            <person name="Fresnedo-Ramirez J."/>
        </authorList>
    </citation>
    <scope>NUCLEOTIDE SEQUENCE [LARGE SCALE GENOMIC DNA]</scope>
    <source>
        <strain evidence="2">Clone GOH B32 T37-40</strain>
    </source>
</reference>
<accession>A0AAD4ZAG2</accession>
<keyword evidence="3" id="KW-1185">Reference proteome</keyword>
<feature type="region of interest" description="Disordered" evidence="1">
    <location>
        <begin position="22"/>
        <end position="67"/>
    </location>
</feature>
<evidence type="ECO:0000313" key="3">
    <source>
        <dbReference type="Proteomes" id="UP001054821"/>
    </source>
</evidence>
<feature type="compositionally biased region" description="Basic and acidic residues" evidence="1">
    <location>
        <begin position="22"/>
        <end position="44"/>
    </location>
</feature>
<dbReference type="EMBL" id="JAJFAZ020000003">
    <property type="protein sequence ID" value="KAI5338845.1"/>
    <property type="molecule type" value="Genomic_DNA"/>
</dbReference>
<sequence>MSLAPKRKIWLPREKWECLRRRATATDHGHPRDRTQNNRPDLADVPRPTSSRQPSPRRRKTRISGRFSSEIPVTRSLSSDHYFRRVRYGFSSILRVLADGSIGLDRF</sequence>
<evidence type="ECO:0000313" key="2">
    <source>
        <dbReference type="EMBL" id="KAI5338845.1"/>
    </source>
</evidence>
<comment type="caution">
    <text evidence="2">The sequence shown here is derived from an EMBL/GenBank/DDBJ whole genome shotgun (WGS) entry which is preliminary data.</text>
</comment>
<evidence type="ECO:0000256" key="1">
    <source>
        <dbReference type="SAM" id="MobiDB-lite"/>
    </source>
</evidence>